<feature type="transmembrane region" description="Helical" evidence="6">
    <location>
        <begin position="135"/>
        <end position="155"/>
    </location>
</feature>
<evidence type="ECO:0000256" key="2">
    <source>
        <dbReference type="ARBA" id="ARBA00022475"/>
    </source>
</evidence>
<dbReference type="PANTHER" id="PTHR43702:SF11">
    <property type="entry name" value="L-FUCOSE-PROTON SYMPORTER"/>
    <property type="match status" value="1"/>
</dbReference>
<gene>
    <name evidence="8" type="ORF">Llon_0907</name>
</gene>
<dbReference type="Pfam" id="PF07690">
    <property type="entry name" value="MFS_1"/>
    <property type="match status" value="1"/>
</dbReference>
<evidence type="ECO:0000313" key="9">
    <source>
        <dbReference type="Proteomes" id="UP000054997"/>
    </source>
</evidence>
<dbReference type="SUPFAM" id="SSF103473">
    <property type="entry name" value="MFS general substrate transporter"/>
    <property type="match status" value="1"/>
</dbReference>
<evidence type="ECO:0000256" key="5">
    <source>
        <dbReference type="ARBA" id="ARBA00023136"/>
    </source>
</evidence>
<evidence type="ECO:0000313" key="8">
    <source>
        <dbReference type="EMBL" id="KTD21742.1"/>
    </source>
</evidence>
<keyword evidence="2" id="KW-1003">Cell membrane</keyword>
<feature type="transmembrane region" description="Helical" evidence="6">
    <location>
        <begin position="7"/>
        <end position="32"/>
    </location>
</feature>
<dbReference type="PANTHER" id="PTHR43702">
    <property type="entry name" value="L-FUCOSE-PROTON SYMPORTER"/>
    <property type="match status" value="1"/>
</dbReference>
<feature type="transmembrane region" description="Helical" evidence="6">
    <location>
        <begin position="318"/>
        <end position="339"/>
    </location>
</feature>
<evidence type="ECO:0000256" key="3">
    <source>
        <dbReference type="ARBA" id="ARBA00022692"/>
    </source>
</evidence>
<dbReference type="GO" id="GO:0005886">
    <property type="term" value="C:plasma membrane"/>
    <property type="evidence" value="ECO:0007669"/>
    <property type="project" value="UniProtKB-SubCell"/>
</dbReference>
<feature type="transmembrane region" description="Helical" evidence="6">
    <location>
        <begin position="280"/>
        <end position="298"/>
    </location>
</feature>
<keyword evidence="5 6" id="KW-0472">Membrane</keyword>
<dbReference type="Gene3D" id="1.20.1250.20">
    <property type="entry name" value="MFS general substrate transporter like domains"/>
    <property type="match status" value="2"/>
</dbReference>
<dbReference type="PROSITE" id="PS50850">
    <property type="entry name" value="MFS"/>
    <property type="match status" value="1"/>
</dbReference>
<feature type="domain" description="Major facilitator superfamily (MFS) profile" evidence="7">
    <location>
        <begin position="7"/>
        <end position="404"/>
    </location>
</feature>
<comment type="caution">
    <text evidence="8">The sequence shown here is derived from an EMBL/GenBank/DDBJ whole genome shotgun (WGS) entry which is preliminary data.</text>
</comment>
<feature type="transmembrane region" description="Helical" evidence="6">
    <location>
        <begin position="52"/>
        <end position="70"/>
    </location>
</feature>
<feature type="transmembrane region" description="Helical" evidence="6">
    <location>
        <begin position="77"/>
        <end position="95"/>
    </location>
</feature>
<protein>
    <submittedName>
        <fullName evidence="8">Putative transporter</fullName>
    </submittedName>
</protein>
<dbReference type="STRING" id="45068.Llon_0907"/>
<evidence type="ECO:0000256" key="6">
    <source>
        <dbReference type="SAM" id="Phobius"/>
    </source>
</evidence>
<feature type="transmembrane region" description="Helical" evidence="6">
    <location>
        <begin position="351"/>
        <end position="373"/>
    </location>
</feature>
<dbReference type="PATRIC" id="fig|45068.5.peg.976"/>
<feature type="transmembrane region" description="Helical" evidence="6">
    <location>
        <begin position="249"/>
        <end position="268"/>
    </location>
</feature>
<proteinExistence type="predicted"/>
<sequence length="406" mass="44540">MKINWSFLLPVALAYLIFAILLNSVGVVILQSIHSFNVSKQSASVLEGFKDLPIALVSLFLASFLPRLGYKKSLQAGIFLVLISCIAMPLLPGFLTVKILFLTLGACFAVVKISVYSLVGAVTQNPQQHASLLNMIEGIFMTGVLAGNWLFSYFMQNDGGNYEWLQVYWILAALCLIDIFLLKIIQLPTMALPRYQTIWAELKPMTRLFSQTIVMVFIISAFTYVLIEQSLGTWLPTFNYEILQLTPKMSVQAASFFAGSLALGRLAASVLLQKIHWRKLLSFCIAAACVMLFVMLSSTRITTVESRLTWQTMPVGVLLLPAIGFFMAPIYPALNSVILSSLPRSQHAAMTGIIVIFSAVGGTLGSLITGNLFSLVGGIHAFYALLLPLALLYLATLHLGVRTKAL</sequence>
<dbReference type="RefSeq" id="WP_058528905.1">
    <property type="nucleotide sequence ID" value="NZ_CAAAHZ010000002.1"/>
</dbReference>
<dbReference type="InterPro" id="IPR050375">
    <property type="entry name" value="MFS_TsgA-like"/>
</dbReference>
<evidence type="ECO:0000259" key="7">
    <source>
        <dbReference type="PROSITE" id="PS50850"/>
    </source>
</evidence>
<keyword evidence="9" id="KW-1185">Reference proteome</keyword>
<dbReference type="Proteomes" id="UP000054997">
    <property type="component" value="Unassembled WGS sequence"/>
</dbReference>
<dbReference type="GO" id="GO:0022857">
    <property type="term" value="F:transmembrane transporter activity"/>
    <property type="evidence" value="ECO:0007669"/>
    <property type="project" value="InterPro"/>
</dbReference>
<dbReference type="InterPro" id="IPR036259">
    <property type="entry name" value="MFS_trans_sf"/>
</dbReference>
<name>A0A0W0VNS6_9GAMM</name>
<organism evidence="8 9">
    <name type="scientific">Legionella londiniensis</name>
    <dbReference type="NCBI Taxonomy" id="45068"/>
    <lineage>
        <taxon>Bacteria</taxon>
        <taxon>Pseudomonadati</taxon>
        <taxon>Pseudomonadota</taxon>
        <taxon>Gammaproteobacteria</taxon>
        <taxon>Legionellales</taxon>
        <taxon>Legionellaceae</taxon>
        <taxon>Legionella</taxon>
    </lineage>
</organism>
<keyword evidence="3 6" id="KW-0812">Transmembrane</keyword>
<dbReference type="EMBL" id="LNYK01000014">
    <property type="protein sequence ID" value="KTD21742.1"/>
    <property type="molecule type" value="Genomic_DNA"/>
</dbReference>
<dbReference type="InterPro" id="IPR011701">
    <property type="entry name" value="MFS"/>
</dbReference>
<feature type="transmembrane region" description="Helical" evidence="6">
    <location>
        <begin position="208"/>
        <end position="227"/>
    </location>
</feature>
<dbReference type="InterPro" id="IPR020846">
    <property type="entry name" value="MFS_dom"/>
</dbReference>
<evidence type="ECO:0000256" key="4">
    <source>
        <dbReference type="ARBA" id="ARBA00022989"/>
    </source>
</evidence>
<comment type="subcellular location">
    <subcellularLocation>
        <location evidence="1">Cell inner membrane</location>
        <topology evidence="1">Multi-pass membrane protein</topology>
    </subcellularLocation>
</comment>
<dbReference type="OrthoDB" id="6395826at2"/>
<feature type="transmembrane region" description="Helical" evidence="6">
    <location>
        <begin position="167"/>
        <end position="187"/>
    </location>
</feature>
<feature type="transmembrane region" description="Helical" evidence="6">
    <location>
        <begin position="101"/>
        <end position="123"/>
    </location>
</feature>
<accession>A0A0W0VNS6</accession>
<evidence type="ECO:0000256" key="1">
    <source>
        <dbReference type="ARBA" id="ARBA00004429"/>
    </source>
</evidence>
<feature type="transmembrane region" description="Helical" evidence="6">
    <location>
        <begin position="379"/>
        <end position="401"/>
    </location>
</feature>
<keyword evidence="4 6" id="KW-1133">Transmembrane helix</keyword>
<reference evidence="8 9" key="1">
    <citation type="submission" date="2015-11" db="EMBL/GenBank/DDBJ databases">
        <title>Genomic analysis of 38 Legionella species identifies large and diverse effector repertoires.</title>
        <authorList>
            <person name="Burstein D."/>
            <person name="Amaro F."/>
            <person name="Zusman T."/>
            <person name="Lifshitz Z."/>
            <person name="Cohen O."/>
            <person name="Gilbert J.A."/>
            <person name="Pupko T."/>
            <person name="Shuman H.A."/>
            <person name="Segal G."/>
        </authorList>
    </citation>
    <scope>NUCLEOTIDE SEQUENCE [LARGE SCALE GENOMIC DNA]</scope>
    <source>
        <strain evidence="8 9">ATCC 49505</strain>
    </source>
</reference>
<dbReference type="AlphaFoldDB" id="A0A0W0VNS6"/>